<dbReference type="CDD" id="cd16449">
    <property type="entry name" value="RING-HC"/>
    <property type="match status" value="1"/>
</dbReference>
<dbReference type="InterPro" id="IPR018957">
    <property type="entry name" value="Znf_C3HC4_RING-type"/>
</dbReference>
<sequence>MDLYQPPQYYKCGHVFCNSCLRTWYHHTIRASVEISPPVETASPTYNAIESTPPNFEAHAINDEENRSYHATDRDSQSENEFESESEYESDAPALGCPLCRAKIETPPVPADKLREVAAAVFAFHRIFEPFDERECRLSSTFHRTIDESILVSTQKLSRAFDRAKQAADFAAAYVPTTDEGTDVQHLDIYRLRAKRDRIGTLTCVWRSSNKASNEIINAFRSLKACTESYARMVLEERAELEILTEVAVRNQKCSDIYMC</sequence>
<evidence type="ECO:0000259" key="5">
    <source>
        <dbReference type="Pfam" id="PF00097"/>
    </source>
</evidence>
<dbReference type="GO" id="GO:0008270">
    <property type="term" value="F:zinc ion binding"/>
    <property type="evidence" value="ECO:0007669"/>
    <property type="project" value="UniProtKB-KW"/>
</dbReference>
<feature type="compositionally biased region" description="Acidic residues" evidence="4">
    <location>
        <begin position="78"/>
        <end position="90"/>
    </location>
</feature>
<dbReference type="EMBL" id="NHYE01005524">
    <property type="protein sequence ID" value="PPQ70885.1"/>
    <property type="molecule type" value="Genomic_DNA"/>
</dbReference>
<dbReference type="InParanoid" id="A0A409VX90"/>
<dbReference type="SUPFAM" id="SSF57850">
    <property type="entry name" value="RING/U-box"/>
    <property type="match status" value="1"/>
</dbReference>
<protein>
    <recommendedName>
        <fullName evidence="5">Zinc finger C3HC4 RING-type domain-containing protein</fullName>
    </recommendedName>
</protein>
<evidence type="ECO:0000313" key="6">
    <source>
        <dbReference type="EMBL" id="PPQ70885.1"/>
    </source>
</evidence>
<evidence type="ECO:0000313" key="7">
    <source>
        <dbReference type="Proteomes" id="UP000284706"/>
    </source>
</evidence>
<keyword evidence="2" id="KW-0863">Zinc-finger</keyword>
<dbReference type="AlphaFoldDB" id="A0A409VX90"/>
<feature type="domain" description="Zinc finger C3HC4 RING-type" evidence="5">
    <location>
        <begin position="4"/>
        <end position="28"/>
    </location>
</feature>
<accession>A0A409VX90</accession>
<keyword evidence="3" id="KW-0862">Zinc</keyword>
<dbReference type="Pfam" id="PF00097">
    <property type="entry name" value="zf-C3HC4"/>
    <property type="match status" value="1"/>
</dbReference>
<evidence type="ECO:0000256" key="4">
    <source>
        <dbReference type="SAM" id="MobiDB-lite"/>
    </source>
</evidence>
<proteinExistence type="predicted"/>
<evidence type="ECO:0000256" key="1">
    <source>
        <dbReference type="ARBA" id="ARBA00022723"/>
    </source>
</evidence>
<feature type="compositionally biased region" description="Basic and acidic residues" evidence="4">
    <location>
        <begin position="67"/>
        <end position="77"/>
    </location>
</feature>
<name>A0A409VX90_9AGAR</name>
<organism evidence="6 7">
    <name type="scientific">Gymnopilus dilepis</name>
    <dbReference type="NCBI Taxonomy" id="231916"/>
    <lineage>
        <taxon>Eukaryota</taxon>
        <taxon>Fungi</taxon>
        <taxon>Dikarya</taxon>
        <taxon>Basidiomycota</taxon>
        <taxon>Agaricomycotina</taxon>
        <taxon>Agaricomycetes</taxon>
        <taxon>Agaricomycetidae</taxon>
        <taxon>Agaricales</taxon>
        <taxon>Agaricineae</taxon>
        <taxon>Hymenogastraceae</taxon>
        <taxon>Gymnopilus</taxon>
    </lineage>
</organism>
<feature type="region of interest" description="Disordered" evidence="4">
    <location>
        <begin position="67"/>
        <end position="90"/>
    </location>
</feature>
<gene>
    <name evidence="6" type="ORF">CVT26_014073</name>
</gene>
<keyword evidence="7" id="KW-1185">Reference proteome</keyword>
<dbReference type="InterPro" id="IPR013083">
    <property type="entry name" value="Znf_RING/FYVE/PHD"/>
</dbReference>
<evidence type="ECO:0000256" key="3">
    <source>
        <dbReference type="ARBA" id="ARBA00022833"/>
    </source>
</evidence>
<comment type="caution">
    <text evidence="6">The sequence shown here is derived from an EMBL/GenBank/DDBJ whole genome shotgun (WGS) entry which is preliminary data.</text>
</comment>
<dbReference type="Proteomes" id="UP000284706">
    <property type="component" value="Unassembled WGS sequence"/>
</dbReference>
<dbReference type="Gene3D" id="3.30.40.10">
    <property type="entry name" value="Zinc/RING finger domain, C3HC4 (zinc finger)"/>
    <property type="match status" value="1"/>
</dbReference>
<evidence type="ECO:0000256" key="2">
    <source>
        <dbReference type="ARBA" id="ARBA00022771"/>
    </source>
</evidence>
<reference evidence="6 7" key="1">
    <citation type="journal article" date="2018" name="Evol. Lett.">
        <title>Horizontal gene cluster transfer increased hallucinogenic mushroom diversity.</title>
        <authorList>
            <person name="Reynolds H.T."/>
            <person name="Vijayakumar V."/>
            <person name="Gluck-Thaler E."/>
            <person name="Korotkin H.B."/>
            <person name="Matheny P.B."/>
            <person name="Slot J.C."/>
        </authorList>
    </citation>
    <scope>NUCLEOTIDE SEQUENCE [LARGE SCALE GENOMIC DNA]</scope>
    <source>
        <strain evidence="6 7">SRW20</strain>
    </source>
</reference>
<keyword evidence="1" id="KW-0479">Metal-binding</keyword>